<evidence type="ECO:0000259" key="1">
    <source>
        <dbReference type="Pfam" id="PF04149"/>
    </source>
</evidence>
<evidence type="ECO:0000313" key="2">
    <source>
        <dbReference type="EMBL" id="RNL85586.1"/>
    </source>
</evidence>
<evidence type="ECO:0000313" key="3">
    <source>
        <dbReference type="Proteomes" id="UP000269198"/>
    </source>
</evidence>
<dbReference type="Pfam" id="PF04149">
    <property type="entry name" value="DUF397"/>
    <property type="match status" value="1"/>
</dbReference>
<accession>A0A3N0ECM5</accession>
<gene>
    <name evidence="2" type="ORF">EFW17_08225</name>
</gene>
<comment type="caution">
    <text evidence="2">The sequence shown here is derived from an EMBL/GenBank/DDBJ whole genome shotgun (WGS) entry which is preliminary data.</text>
</comment>
<sequence length="62" mass="6843">MIDRTWRTSSYSNSKGGNCVEVAGTTACGVAVRDTRHREQGYLVFDSAAWAAFLREVRAGEM</sequence>
<keyword evidence="3" id="KW-1185">Reference proteome</keyword>
<reference evidence="2 3" key="1">
    <citation type="submission" date="2018-11" db="EMBL/GenBank/DDBJ databases">
        <title>The genome draft of YIM 96095.</title>
        <authorList>
            <person name="Tang S.-K."/>
            <person name="Chunyu W.-X."/>
            <person name="Feng Y.-Z."/>
        </authorList>
    </citation>
    <scope>NUCLEOTIDE SEQUENCE [LARGE SCALE GENOMIC DNA]</scope>
    <source>
        <strain evidence="2 3">YIM 96095</strain>
    </source>
</reference>
<dbReference type="OrthoDB" id="4570646at2"/>
<organism evidence="2 3">
    <name type="scientific">Halostreptopolyspora alba</name>
    <dbReference type="NCBI Taxonomy" id="2487137"/>
    <lineage>
        <taxon>Bacteria</taxon>
        <taxon>Bacillati</taxon>
        <taxon>Actinomycetota</taxon>
        <taxon>Actinomycetes</taxon>
        <taxon>Streptosporangiales</taxon>
        <taxon>Nocardiopsidaceae</taxon>
        <taxon>Halostreptopolyspora</taxon>
    </lineage>
</organism>
<dbReference type="AlphaFoldDB" id="A0A3N0ECM5"/>
<dbReference type="EMBL" id="RJMB01000006">
    <property type="protein sequence ID" value="RNL85586.1"/>
    <property type="molecule type" value="Genomic_DNA"/>
</dbReference>
<name>A0A3N0ECM5_9ACTN</name>
<feature type="domain" description="DUF397" evidence="1">
    <location>
        <begin position="5"/>
        <end position="58"/>
    </location>
</feature>
<proteinExistence type="predicted"/>
<protein>
    <submittedName>
        <fullName evidence="2">DUF397 domain-containing protein</fullName>
    </submittedName>
</protein>
<dbReference type="InterPro" id="IPR007278">
    <property type="entry name" value="DUF397"/>
</dbReference>
<dbReference type="Proteomes" id="UP000269198">
    <property type="component" value="Unassembled WGS sequence"/>
</dbReference>